<keyword evidence="3 5" id="KW-0378">Hydrolase</keyword>
<dbReference type="InterPro" id="IPR015500">
    <property type="entry name" value="Peptidase_S8_subtilisin-rel"/>
</dbReference>
<dbReference type="PANTHER" id="PTHR43806:SF11">
    <property type="entry name" value="CEREVISIN-RELATED"/>
    <property type="match status" value="1"/>
</dbReference>
<evidence type="ECO:0000256" key="6">
    <source>
        <dbReference type="RuleBase" id="RU003355"/>
    </source>
</evidence>
<feature type="compositionally biased region" description="Low complexity" evidence="7">
    <location>
        <begin position="70"/>
        <end position="86"/>
    </location>
</feature>
<dbReference type="InterPro" id="IPR023828">
    <property type="entry name" value="Peptidase_S8_Ser-AS"/>
</dbReference>
<dbReference type="InterPro" id="IPR036852">
    <property type="entry name" value="Peptidase_S8/S53_dom_sf"/>
</dbReference>
<evidence type="ECO:0000259" key="9">
    <source>
        <dbReference type="Pfam" id="PF04151"/>
    </source>
</evidence>
<feature type="domain" description="Peptidase C-terminal archaeal/bacterial" evidence="9">
    <location>
        <begin position="865"/>
        <end position="929"/>
    </location>
</feature>
<evidence type="ECO:0000256" key="2">
    <source>
        <dbReference type="ARBA" id="ARBA00022670"/>
    </source>
</evidence>
<feature type="active site" description="Charge relay system" evidence="5">
    <location>
        <position position="495"/>
    </location>
</feature>
<dbReference type="PROSITE" id="PS00138">
    <property type="entry name" value="SUBTILASE_SER"/>
    <property type="match status" value="1"/>
</dbReference>
<feature type="domain" description="Peptidase S8/S53" evidence="8">
    <location>
        <begin position="111"/>
        <end position="545"/>
    </location>
</feature>
<evidence type="ECO:0000256" key="3">
    <source>
        <dbReference type="ARBA" id="ARBA00022801"/>
    </source>
</evidence>
<reference evidence="10 11" key="1">
    <citation type="submission" date="2020-04" db="EMBL/GenBank/DDBJ databases">
        <title>Knoellia sp. isolate from air conditioner.</title>
        <authorList>
            <person name="Chea S."/>
            <person name="Kim D.-U."/>
        </authorList>
    </citation>
    <scope>NUCLEOTIDE SEQUENCE [LARGE SCALE GENOMIC DNA]</scope>
    <source>
        <strain evidence="10 11">DB2414S</strain>
    </source>
</reference>
<dbReference type="InterPro" id="IPR000209">
    <property type="entry name" value="Peptidase_S8/S53_dom"/>
</dbReference>
<evidence type="ECO:0000256" key="4">
    <source>
        <dbReference type="ARBA" id="ARBA00022825"/>
    </source>
</evidence>
<protein>
    <submittedName>
        <fullName evidence="10">S8 family serine peptidase</fullName>
    </submittedName>
</protein>
<dbReference type="PROSITE" id="PS00136">
    <property type="entry name" value="SUBTILASE_ASP"/>
    <property type="match status" value="1"/>
</dbReference>
<feature type="active site" description="Charge relay system" evidence="5">
    <location>
        <position position="120"/>
    </location>
</feature>
<dbReference type="PRINTS" id="PR00723">
    <property type="entry name" value="SUBTILISIN"/>
</dbReference>
<keyword evidence="4 5" id="KW-0720">Serine protease</keyword>
<dbReference type="InterPro" id="IPR023827">
    <property type="entry name" value="Peptidase_S8_Asp-AS"/>
</dbReference>
<organism evidence="10 11">
    <name type="scientific">Knoellia koreensis</name>
    <dbReference type="NCBI Taxonomy" id="2730921"/>
    <lineage>
        <taxon>Bacteria</taxon>
        <taxon>Bacillati</taxon>
        <taxon>Actinomycetota</taxon>
        <taxon>Actinomycetes</taxon>
        <taxon>Micrococcales</taxon>
        <taxon>Intrasporangiaceae</taxon>
        <taxon>Knoellia</taxon>
    </lineage>
</organism>
<dbReference type="PROSITE" id="PS51892">
    <property type="entry name" value="SUBTILASE"/>
    <property type="match status" value="1"/>
</dbReference>
<evidence type="ECO:0000256" key="5">
    <source>
        <dbReference type="PROSITE-ProRule" id="PRU01240"/>
    </source>
</evidence>
<evidence type="ECO:0000313" key="11">
    <source>
        <dbReference type="Proteomes" id="UP000588586"/>
    </source>
</evidence>
<comment type="caution">
    <text evidence="10">The sequence shown here is derived from an EMBL/GenBank/DDBJ whole genome shotgun (WGS) entry which is preliminary data.</text>
</comment>
<dbReference type="GO" id="GO:0004252">
    <property type="term" value="F:serine-type endopeptidase activity"/>
    <property type="evidence" value="ECO:0007669"/>
    <property type="project" value="UniProtKB-UniRule"/>
</dbReference>
<feature type="region of interest" description="Disordered" evidence="7">
    <location>
        <begin position="62"/>
        <end position="91"/>
    </location>
</feature>
<accession>A0A849HLU1</accession>
<keyword evidence="2 5" id="KW-0645">Protease</keyword>
<dbReference type="Gene3D" id="3.40.50.200">
    <property type="entry name" value="Peptidase S8/S53 domain"/>
    <property type="match status" value="2"/>
</dbReference>
<comment type="similarity">
    <text evidence="1 5 6">Belongs to the peptidase S8 family.</text>
</comment>
<dbReference type="AlphaFoldDB" id="A0A849HLU1"/>
<gene>
    <name evidence="10" type="ORF">HJG52_15245</name>
</gene>
<dbReference type="InterPro" id="IPR007280">
    <property type="entry name" value="Peptidase_C_arc/bac"/>
</dbReference>
<sequence length="1012" mass="104324">MVATDKGDSAAAVKSIRAAGGTPLTVSDKLGYVSASVPTGKVDGLTKAGSILAIDLDESIPLPKPQEVKTSSGRAAAATGPGASTPDDNPYMPTRDIGSIAFKTANPTWDGRGTTIGILDSGVDLDSPALQKTSTGERKIVDWVTATHPLTDGDGSWRAMLTSVTGPTFTYAGSTWTAPSSGTYRINRVAENISSASDAAGDFNRDGDTTDRWGVLYDETTHDIWVDANQDFTFSADEKMRPYKEKFDVGHFGTDNPDTAISESMPFVVEYREDVDLTPAGMPGQKADYVNIGVVESAHGTHVAGITAANGLFGGKMNGQAPGAKIVSSRACSWGGGCTAVALTDGMVDLVVNRGVDVVNMSIGGLPALNDGNNARARLYDRLINDEGVQLVISAGNSGPGINTVGDPSVATDVISVGSSITKETWSANYGSEVTSPLNLHNYSSRGPREDGGFKPNVVAPGSAISTIPTWQPGGPVPEAGYSLPPGYAMFNGTSMASPQTAGAVSLLLSAAKASNVAVTPRQLRDSIYTSAKFVSGVEALAQGAGQVNVPGAWSLLKGKSVAQDITVTAPVCTELSDFLAVPDQGTGVYNRCTAANGGQVFGESKTYVVQATRTSGASGRVAHNLRLVGNDGTFTLPATSRPMPLGGTVDIPVKARTSTPGAHSAILEIDDPATPVVDKRVLLTVVLSQDLAAPAYSQTQKGSVERNLTKKLYVSVPQGAKALQVNLSGVGAKDQVRWIAFNPYGVPVESTASTACFTNYSAPSCNSTSRAYANPLPGIWELEVEARRTSPSLVNPYTLTAAVQGVTVDPASQTLASVTKGQPAPVKWTVTNQFGQVTATPQGGPLGSSVNGRKTIANHEVQEFTVEVPAGATRLNASIGGTSDPGADLDLFVLRGGTVVAQQADGDSEEAVTIANPPAGTYTVRVDGYAVPSGSTQYNYLDVFFSPALGSLAVPATPFELAPGASKVVEGTLTANAEPAAGRQLFGEMRVVSGQGAVLGTGSVIVGAVTP</sequence>
<name>A0A849HLU1_9MICO</name>
<evidence type="ECO:0000313" key="10">
    <source>
        <dbReference type="EMBL" id="NNM47351.1"/>
    </source>
</evidence>
<dbReference type="Pfam" id="PF04151">
    <property type="entry name" value="PPC"/>
    <property type="match status" value="1"/>
</dbReference>
<keyword evidence="11" id="KW-1185">Reference proteome</keyword>
<feature type="active site" description="Charge relay system" evidence="5">
    <location>
        <position position="299"/>
    </location>
</feature>
<dbReference type="EMBL" id="JABEPQ010000003">
    <property type="protein sequence ID" value="NNM47351.1"/>
    <property type="molecule type" value="Genomic_DNA"/>
</dbReference>
<evidence type="ECO:0000256" key="7">
    <source>
        <dbReference type="SAM" id="MobiDB-lite"/>
    </source>
</evidence>
<dbReference type="GO" id="GO:0006508">
    <property type="term" value="P:proteolysis"/>
    <property type="evidence" value="ECO:0007669"/>
    <property type="project" value="UniProtKB-KW"/>
</dbReference>
<proteinExistence type="inferred from homology"/>
<dbReference type="Pfam" id="PF00082">
    <property type="entry name" value="Peptidase_S8"/>
    <property type="match status" value="1"/>
</dbReference>
<dbReference type="Gene3D" id="2.60.120.380">
    <property type="match status" value="1"/>
</dbReference>
<evidence type="ECO:0000256" key="1">
    <source>
        <dbReference type="ARBA" id="ARBA00011073"/>
    </source>
</evidence>
<dbReference type="PANTHER" id="PTHR43806">
    <property type="entry name" value="PEPTIDASE S8"/>
    <property type="match status" value="1"/>
</dbReference>
<dbReference type="SUPFAM" id="SSF52743">
    <property type="entry name" value="Subtilisin-like"/>
    <property type="match status" value="1"/>
</dbReference>
<dbReference type="Proteomes" id="UP000588586">
    <property type="component" value="Unassembled WGS sequence"/>
</dbReference>
<dbReference type="InterPro" id="IPR050131">
    <property type="entry name" value="Peptidase_S8_subtilisin-like"/>
</dbReference>
<evidence type="ECO:0000259" key="8">
    <source>
        <dbReference type="Pfam" id="PF00082"/>
    </source>
</evidence>